<evidence type="ECO:0000313" key="3">
    <source>
        <dbReference type="EMBL" id="MBB5019314.1"/>
    </source>
</evidence>
<dbReference type="PANTHER" id="PTHR44051:SF8">
    <property type="entry name" value="GLUTATHIONE S-TRANSFERASE GSTA"/>
    <property type="match status" value="1"/>
</dbReference>
<dbReference type="SFLD" id="SFLDG01150">
    <property type="entry name" value="Main.1:_Beta-like"/>
    <property type="match status" value="1"/>
</dbReference>
<dbReference type="EMBL" id="JACHHY010000015">
    <property type="protein sequence ID" value="MBB5019314.1"/>
    <property type="molecule type" value="Genomic_DNA"/>
</dbReference>
<dbReference type="NCBIfam" id="NF007831">
    <property type="entry name" value="PRK10542.1"/>
    <property type="match status" value="1"/>
</dbReference>
<dbReference type="PROSITE" id="PS50405">
    <property type="entry name" value="GST_CTER"/>
    <property type="match status" value="1"/>
</dbReference>
<dbReference type="Pfam" id="PF13409">
    <property type="entry name" value="GST_N_2"/>
    <property type="match status" value="1"/>
</dbReference>
<proteinExistence type="predicted"/>
<comment type="caution">
    <text evidence="3">The sequence shown here is derived from an EMBL/GenBank/DDBJ whole genome shotgun (WGS) entry which is preliminary data.</text>
</comment>
<dbReference type="RefSeq" id="WP_184039956.1">
    <property type="nucleotide sequence ID" value="NZ_JACHHY010000015.1"/>
</dbReference>
<dbReference type="Gene3D" id="3.40.30.10">
    <property type="entry name" value="Glutaredoxin"/>
    <property type="match status" value="1"/>
</dbReference>
<dbReference type="CDD" id="cd03188">
    <property type="entry name" value="GST_C_Beta"/>
    <property type="match status" value="1"/>
</dbReference>
<name>A0A840MJD8_9PROT</name>
<gene>
    <name evidence="3" type="ORF">HNQ59_002612</name>
</gene>
<dbReference type="PROSITE" id="PS50404">
    <property type="entry name" value="GST_NTER"/>
    <property type="match status" value="1"/>
</dbReference>
<dbReference type="PANTHER" id="PTHR44051">
    <property type="entry name" value="GLUTATHIONE S-TRANSFERASE-RELATED"/>
    <property type="match status" value="1"/>
</dbReference>
<dbReference type="CDD" id="cd03057">
    <property type="entry name" value="GST_N_Beta"/>
    <property type="match status" value="1"/>
</dbReference>
<reference evidence="3 4" key="1">
    <citation type="submission" date="2020-08" db="EMBL/GenBank/DDBJ databases">
        <title>Genomic Encyclopedia of Type Strains, Phase IV (KMG-IV): sequencing the most valuable type-strain genomes for metagenomic binning, comparative biology and taxonomic classification.</title>
        <authorList>
            <person name="Goeker M."/>
        </authorList>
    </citation>
    <scope>NUCLEOTIDE SEQUENCE [LARGE SCALE GENOMIC DNA]</scope>
    <source>
        <strain evidence="3 4">DSM 27165</strain>
    </source>
</reference>
<dbReference type="SFLD" id="SFLDS00019">
    <property type="entry name" value="Glutathione_Transferase_(cytos"/>
    <property type="match status" value="1"/>
</dbReference>
<keyword evidence="3" id="KW-0808">Transferase</keyword>
<dbReference type="InterPro" id="IPR040079">
    <property type="entry name" value="Glutathione_S-Trfase"/>
</dbReference>
<feature type="domain" description="GST N-terminal" evidence="1">
    <location>
        <begin position="1"/>
        <end position="81"/>
    </location>
</feature>
<dbReference type="InterPro" id="IPR010987">
    <property type="entry name" value="Glutathione-S-Trfase_C-like"/>
</dbReference>
<dbReference type="EC" id="2.5.1.18" evidence="3"/>
<dbReference type="InterPro" id="IPR004045">
    <property type="entry name" value="Glutathione_S-Trfase_N"/>
</dbReference>
<dbReference type="SUPFAM" id="SSF52833">
    <property type="entry name" value="Thioredoxin-like"/>
    <property type="match status" value="1"/>
</dbReference>
<dbReference type="Pfam" id="PF00043">
    <property type="entry name" value="GST_C"/>
    <property type="match status" value="1"/>
</dbReference>
<evidence type="ECO:0000313" key="4">
    <source>
        <dbReference type="Proteomes" id="UP000575898"/>
    </source>
</evidence>
<accession>A0A840MJD8</accession>
<feature type="domain" description="GST C-terminal" evidence="2">
    <location>
        <begin position="87"/>
        <end position="202"/>
    </location>
</feature>
<dbReference type="InterPro" id="IPR004046">
    <property type="entry name" value="GST_C"/>
</dbReference>
<protein>
    <submittedName>
        <fullName evidence="3">Glutathione S-transferase</fullName>
        <ecNumber evidence="3">2.5.1.18</ecNumber>
    </submittedName>
</protein>
<evidence type="ECO:0000259" key="2">
    <source>
        <dbReference type="PROSITE" id="PS50405"/>
    </source>
</evidence>
<dbReference type="GO" id="GO:0004364">
    <property type="term" value="F:glutathione transferase activity"/>
    <property type="evidence" value="ECO:0007669"/>
    <property type="project" value="UniProtKB-EC"/>
</dbReference>
<keyword evidence="4" id="KW-1185">Reference proteome</keyword>
<dbReference type="InterPro" id="IPR036249">
    <property type="entry name" value="Thioredoxin-like_sf"/>
</dbReference>
<dbReference type="Proteomes" id="UP000575898">
    <property type="component" value="Unassembled WGS sequence"/>
</dbReference>
<sequence length="202" mass="22544">MKLYYSPAACSLAVHILFHELGVAFEAVQVDLTRHTMRDGGDFYAISPRGYVPVLELDDGTRYTEGVALLQYVADLDPQQALIGPIGSRRRLEVTQWLAFVSTELHKSFSPCLWDKTTASSTQAAVMKKLAARFGELDQRLATQDYLAEAFSVADIYAFTILNWTAFLSIPLDSYPHLQRYLQRVSQRPAALAALKAEGLLK</sequence>
<dbReference type="SUPFAM" id="SSF47616">
    <property type="entry name" value="GST C-terminal domain-like"/>
    <property type="match status" value="1"/>
</dbReference>
<dbReference type="SFLD" id="SFLDG00358">
    <property type="entry name" value="Main_(cytGST)"/>
    <property type="match status" value="1"/>
</dbReference>
<evidence type="ECO:0000259" key="1">
    <source>
        <dbReference type="PROSITE" id="PS50404"/>
    </source>
</evidence>
<organism evidence="3 4">
    <name type="scientific">Chitinivorax tropicus</name>
    <dbReference type="NCBI Taxonomy" id="714531"/>
    <lineage>
        <taxon>Bacteria</taxon>
        <taxon>Pseudomonadati</taxon>
        <taxon>Pseudomonadota</taxon>
        <taxon>Betaproteobacteria</taxon>
        <taxon>Chitinivorax</taxon>
    </lineage>
</organism>
<dbReference type="Gene3D" id="1.20.1050.10">
    <property type="match status" value="1"/>
</dbReference>
<dbReference type="InterPro" id="IPR036282">
    <property type="entry name" value="Glutathione-S-Trfase_C_sf"/>
</dbReference>
<dbReference type="AlphaFoldDB" id="A0A840MJD8"/>